<name>Q9LEK9_DAUCA</name>
<feature type="non-terminal residue" evidence="1">
    <location>
        <position position="1"/>
    </location>
</feature>
<sequence>TSAGWWILYGSRSLERMQDYGLQDLVIEKQLLRHTKVMFSF</sequence>
<proteinExistence type="evidence at transcript level"/>
<feature type="non-terminal residue" evidence="1">
    <location>
        <position position="41"/>
    </location>
</feature>
<dbReference type="AlphaFoldDB" id="Q9LEK9"/>
<evidence type="ECO:0000313" key="1">
    <source>
        <dbReference type="EMBL" id="CAB97125.1"/>
    </source>
</evidence>
<protein>
    <submittedName>
        <fullName evidence="1">Putative cystathionine gamma-synthase</fullName>
    </submittedName>
</protein>
<reference evidence="1" key="1">
    <citation type="submission" date="2000-07" db="EMBL/GenBank/DDBJ databases">
        <title>Identification of differential transcripts in auxinR lines of Daucus carota L.</title>
        <authorList>
            <person name="Boschi E."/>
            <person name="Filippini F."/>
            <person name="Lo Schiavo F."/>
            <person name="Terzi M."/>
            <person name="Vergara R."/>
        </authorList>
    </citation>
    <scope>NUCLEOTIDE SEQUENCE</scope>
    <source>
        <tissue evidence="1">Callus</tissue>
    </source>
</reference>
<accession>Q9LEK9</accession>
<gene>
    <name evidence="1" type="primary">sr3</name>
</gene>
<dbReference type="EMBL" id="AJ297424">
    <property type="protein sequence ID" value="CAB97125.1"/>
    <property type="molecule type" value="mRNA"/>
</dbReference>
<organism evidence="1">
    <name type="scientific">Daucus carota</name>
    <name type="common">Wild carrot</name>
    <dbReference type="NCBI Taxonomy" id="4039"/>
    <lineage>
        <taxon>Eukaryota</taxon>
        <taxon>Viridiplantae</taxon>
        <taxon>Streptophyta</taxon>
        <taxon>Embryophyta</taxon>
        <taxon>Tracheophyta</taxon>
        <taxon>Spermatophyta</taxon>
        <taxon>Magnoliopsida</taxon>
        <taxon>eudicotyledons</taxon>
        <taxon>Gunneridae</taxon>
        <taxon>Pentapetalae</taxon>
        <taxon>asterids</taxon>
        <taxon>campanulids</taxon>
        <taxon>Apiales</taxon>
        <taxon>Apiaceae</taxon>
        <taxon>Apioideae</taxon>
        <taxon>Scandiceae</taxon>
        <taxon>Daucinae</taxon>
        <taxon>Daucus</taxon>
        <taxon>Daucus sect. Daucus</taxon>
    </lineage>
</organism>